<keyword evidence="3" id="KW-0648">Protein biosynthesis</keyword>
<proteinExistence type="inferred from homology"/>
<dbReference type="EMBL" id="LAVV01007613">
    <property type="protein sequence ID" value="KNZ55368.1"/>
    <property type="molecule type" value="Genomic_DNA"/>
</dbReference>
<organism evidence="6 7">
    <name type="scientific">Puccinia sorghi</name>
    <dbReference type="NCBI Taxonomy" id="27349"/>
    <lineage>
        <taxon>Eukaryota</taxon>
        <taxon>Fungi</taxon>
        <taxon>Dikarya</taxon>
        <taxon>Basidiomycota</taxon>
        <taxon>Pucciniomycotina</taxon>
        <taxon>Pucciniomycetes</taxon>
        <taxon>Pucciniales</taxon>
        <taxon>Pucciniaceae</taxon>
        <taxon>Puccinia</taxon>
    </lineage>
</organism>
<evidence type="ECO:0000256" key="1">
    <source>
        <dbReference type="ARBA" id="ARBA00005775"/>
    </source>
</evidence>
<dbReference type="AlphaFoldDB" id="A0A0L6V3N5"/>
<gene>
    <name evidence="6" type="ORF">VP01_26g15</name>
</gene>
<dbReference type="InterPro" id="IPR024752">
    <property type="entry name" value="Myb/SANT-like_dom"/>
</dbReference>
<dbReference type="VEuPathDB" id="FungiDB:VP01_26g15"/>
<evidence type="ECO:0000259" key="5">
    <source>
        <dbReference type="SMART" id="SM00543"/>
    </source>
</evidence>
<evidence type="ECO:0000256" key="3">
    <source>
        <dbReference type="ARBA" id="ARBA00022917"/>
    </source>
</evidence>
<feature type="region of interest" description="Disordered" evidence="4">
    <location>
        <begin position="483"/>
        <end position="502"/>
    </location>
</feature>
<dbReference type="Pfam" id="PF12776">
    <property type="entry name" value="Myb_DNA-bind_3"/>
    <property type="match status" value="1"/>
</dbReference>
<dbReference type="InterPro" id="IPR016024">
    <property type="entry name" value="ARM-type_fold"/>
</dbReference>
<dbReference type="InterPro" id="IPR003890">
    <property type="entry name" value="MIF4G-like_typ-3"/>
</dbReference>
<comment type="caution">
    <text evidence="6">The sequence shown here is derived from an EMBL/GenBank/DDBJ whole genome shotgun (WGS) entry which is preliminary data.</text>
</comment>
<accession>A0A0L6V3N5</accession>
<feature type="domain" description="MIF4G" evidence="5">
    <location>
        <begin position="45"/>
        <end position="293"/>
    </location>
</feature>
<sequence>MGEQAITHMLPDGELQPLKGSSVHDNWSAKTEAERRAEFPPELIERKLRSLLNRLTTHNFPSISQQIIHWINSPIPQNDCQSLRKLLQLILQQLNDRGPRPRLCACLCLELIQLSNNLKYTIDGLSLSGGLLFRHLLDRACKEEIQKRVFCEQVEEIADDQALATAETDGQEDPHTQGEDVTVAERFYAAQKAKRQRLALVQFMGELFKVGMLAQTTLFELIGKLFSNINPTDEKFIECFCCLMMIVGRLLDKERILQIATYFSRIESMRSDPRVTLRARFMFQDLLEARQNNWEECGANNDMEPAVQPPITTPSNPPHTVPFDTKNDTVTKLKEKQKKFFLQCLLEQRRLGFQARDGSLEMQGWRNVAKRMDKQYNKNFEREWLTDQFDQLRNAYLDATAVLGLPGFKWQKHHVKADSPTWKRLFEANPDKRSDYEVLRQIQFKWYPTAEQLFKGTALTPVKLPAAHVKPQIKELELTGWDTHVQPPASTSPNQLQDSPTGALGYSNSMDHVEPGSRHDTCSIPTSDIWQVQESLSRPITTATLKKEKDVVIQLNKKQERYLLQSLLQQRRLGFQTDDGNFQTHVWARANPDKRDDYTSLQRKHRFKWYSLAEEVFKGTALPHRRVEFPADEKAQNKHLEPVGWEVDVRLAASTSAGQLEGNPSSAQGDCNPRELTQSVRHSDTSTVRRGVTVPGPEGTSCAITKAITVMARMFLNQVEPLEYVKFIQVVEKLENAVVFSALADTTNPTICKTWLLQKILQRL</sequence>
<dbReference type="SMART" id="SM00543">
    <property type="entry name" value="MIF4G"/>
    <property type="match status" value="1"/>
</dbReference>
<feature type="compositionally biased region" description="Polar residues" evidence="4">
    <location>
        <begin position="488"/>
        <end position="502"/>
    </location>
</feature>
<comment type="similarity">
    <text evidence="1">Belongs to the eukaryotic initiation factor 4G family.</text>
</comment>
<dbReference type="SUPFAM" id="SSF48371">
    <property type="entry name" value="ARM repeat"/>
    <property type="match status" value="1"/>
</dbReference>
<dbReference type="GO" id="GO:0016281">
    <property type="term" value="C:eukaryotic translation initiation factor 4F complex"/>
    <property type="evidence" value="ECO:0007669"/>
    <property type="project" value="TreeGrafter"/>
</dbReference>
<reference evidence="6 7" key="1">
    <citation type="submission" date="2015-08" db="EMBL/GenBank/DDBJ databases">
        <title>Next Generation Sequencing and Analysis of the Genome of Puccinia sorghi L Schw, the Causal Agent of Maize Common Rust.</title>
        <authorList>
            <person name="Rochi L."/>
            <person name="Burguener G."/>
            <person name="Darino M."/>
            <person name="Turjanski A."/>
            <person name="Kreff E."/>
            <person name="Dieguez M.J."/>
            <person name="Sacco F."/>
        </authorList>
    </citation>
    <scope>NUCLEOTIDE SEQUENCE [LARGE SCALE GENOMIC DNA]</scope>
    <source>
        <strain evidence="6 7">RO10H11247</strain>
    </source>
</reference>
<dbReference type="Proteomes" id="UP000037035">
    <property type="component" value="Unassembled WGS sequence"/>
</dbReference>
<keyword evidence="7" id="KW-1185">Reference proteome</keyword>
<evidence type="ECO:0000256" key="2">
    <source>
        <dbReference type="ARBA" id="ARBA00022540"/>
    </source>
</evidence>
<dbReference type="GO" id="GO:0003743">
    <property type="term" value="F:translation initiation factor activity"/>
    <property type="evidence" value="ECO:0007669"/>
    <property type="project" value="UniProtKB-KW"/>
</dbReference>
<dbReference type="OrthoDB" id="2507574at2759"/>
<dbReference type="PANTHER" id="PTHR23253:SF9">
    <property type="entry name" value="EUKARYOTIC TRANSLATION INITIATION FACTOR 4 GAMMA 2"/>
    <property type="match status" value="1"/>
</dbReference>
<dbReference type="Gene3D" id="1.25.40.180">
    <property type="match status" value="1"/>
</dbReference>
<evidence type="ECO:0000313" key="6">
    <source>
        <dbReference type="EMBL" id="KNZ55368.1"/>
    </source>
</evidence>
<dbReference type="STRING" id="27349.A0A0L6V3N5"/>
<evidence type="ECO:0000313" key="7">
    <source>
        <dbReference type="Proteomes" id="UP000037035"/>
    </source>
</evidence>
<name>A0A0L6V3N5_9BASI</name>
<keyword evidence="2" id="KW-0396">Initiation factor</keyword>
<dbReference type="GO" id="GO:0003729">
    <property type="term" value="F:mRNA binding"/>
    <property type="evidence" value="ECO:0007669"/>
    <property type="project" value="TreeGrafter"/>
</dbReference>
<evidence type="ECO:0000256" key="4">
    <source>
        <dbReference type="SAM" id="MobiDB-lite"/>
    </source>
</evidence>
<dbReference type="PANTHER" id="PTHR23253">
    <property type="entry name" value="EUKARYOTIC TRANSLATION INITIATION FACTOR 4 GAMMA"/>
    <property type="match status" value="1"/>
</dbReference>
<dbReference type="Pfam" id="PF02854">
    <property type="entry name" value="MIF4G"/>
    <property type="match status" value="1"/>
</dbReference>
<protein>
    <recommendedName>
        <fullName evidence="5">MIF4G domain-containing protein</fullName>
    </recommendedName>
</protein>